<evidence type="ECO:0000259" key="2">
    <source>
        <dbReference type="SMART" id="SM00228"/>
    </source>
</evidence>
<evidence type="ECO:0000256" key="1">
    <source>
        <dbReference type="SAM" id="SignalP"/>
    </source>
</evidence>
<name>A0A517MUU8_9BACT</name>
<evidence type="ECO:0000313" key="3">
    <source>
        <dbReference type="EMBL" id="QDS98664.1"/>
    </source>
</evidence>
<gene>
    <name evidence="3" type="ORF">HG15A2_19450</name>
</gene>
<evidence type="ECO:0000313" key="4">
    <source>
        <dbReference type="Proteomes" id="UP000319852"/>
    </source>
</evidence>
<accession>A0A517MUU8</accession>
<organism evidence="3 4">
    <name type="scientific">Adhaeretor mobilis</name>
    <dbReference type="NCBI Taxonomy" id="1930276"/>
    <lineage>
        <taxon>Bacteria</taxon>
        <taxon>Pseudomonadati</taxon>
        <taxon>Planctomycetota</taxon>
        <taxon>Planctomycetia</taxon>
        <taxon>Pirellulales</taxon>
        <taxon>Lacipirellulaceae</taxon>
        <taxon>Adhaeretor</taxon>
    </lineage>
</organism>
<reference evidence="3 4" key="1">
    <citation type="submission" date="2019-02" db="EMBL/GenBank/DDBJ databases">
        <title>Deep-cultivation of Planctomycetes and their phenomic and genomic characterization uncovers novel biology.</title>
        <authorList>
            <person name="Wiegand S."/>
            <person name="Jogler M."/>
            <person name="Boedeker C."/>
            <person name="Pinto D."/>
            <person name="Vollmers J."/>
            <person name="Rivas-Marin E."/>
            <person name="Kohn T."/>
            <person name="Peeters S.H."/>
            <person name="Heuer A."/>
            <person name="Rast P."/>
            <person name="Oberbeckmann S."/>
            <person name="Bunk B."/>
            <person name="Jeske O."/>
            <person name="Meyerdierks A."/>
            <person name="Storesund J.E."/>
            <person name="Kallscheuer N."/>
            <person name="Luecker S."/>
            <person name="Lage O.M."/>
            <person name="Pohl T."/>
            <person name="Merkel B.J."/>
            <person name="Hornburger P."/>
            <person name="Mueller R.-W."/>
            <person name="Bruemmer F."/>
            <person name="Labrenz M."/>
            <person name="Spormann A.M."/>
            <person name="Op den Camp H."/>
            <person name="Overmann J."/>
            <person name="Amann R."/>
            <person name="Jetten M.S.M."/>
            <person name="Mascher T."/>
            <person name="Medema M.H."/>
            <person name="Devos D.P."/>
            <person name="Kaster A.-K."/>
            <person name="Ovreas L."/>
            <person name="Rohde M."/>
            <person name="Galperin M.Y."/>
            <person name="Jogler C."/>
        </authorList>
    </citation>
    <scope>NUCLEOTIDE SEQUENCE [LARGE SCALE GENOMIC DNA]</scope>
    <source>
        <strain evidence="3 4">HG15A2</strain>
    </source>
</reference>
<feature type="chain" id="PRO_5022170550" evidence="1">
    <location>
        <begin position="39"/>
        <end position="388"/>
    </location>
</feature>
<dbReference type="AlphaFoldDB" id="A0A517MUU8"/>
<feature type="signal peptide" evidence="1">
    <location>
        <begin position="1"/>
        <end position="38"/>
    </location>
</feature>
<keyword evidence="1" id="KW-0732">Signal</keyword>
<keyword evidence="4" id="KW-1185">Reference proteome</keyword>
<dbReference type="InterPro" id="IPR001478">
    <property type="entry name" value="PDZ"/>
</dbReference>
<dbReference type="Pfam" id="PF13180">
    <property type="entry name" value="PDZ_2"/>
    <property type="match status" value="1"/>
</dbReference>
<dbReference type="Gene3D" id="2.30.42.10">
    <property type="match status" value="1"/>
</dbReference>
<proteinExistence type="predicted"/>
<dbReference type="EMBL" id="CP036263">
    <property type="protein sequence ID" value="QDS98664.1"/>
    <property type="molecule type" value="Genomic_DNA"/>
</dbReference>
<dbReference type="SMART" id="SM00228">
    <property type="entry name" value="PDZ"/>
    <property type="match status" value="1"/>
</dbReference>
<dbReference type="PROSITE" id="PS51257">
    <property type="entry name" value="PROKAR_LIPOPROTEIN"/>
    <property type="match status" value="1"/>
</dbReference>
<protein>
    <submittedName>
        <fullName evidence="3">Zinc metallopeptidase RseP</fullName>
    </submittedName>
</protein>
<dbReference type="Proteomes" id="UP000319852">
    <property type="component" value="Chromosome"/>
</dbReference>
<feature type="domain" description="PDZ" evidence="2">
    <location>
        <begin position="271"/>
        <end position="341"/>
    </location>
</feature>
<dbReference type="SUPFAM" id="SSF50156">
    <property type="entry name" value="PDZ domain-like"/>
    <property type="match status" value="1"/>
</dbReference>
<sequence length="388" mass="42618" precursor="true">MNIANRPELSKSQHRLLCCGVSLCALGLFACGAASSLAQDSVGPGLEGPRAAAADPSVSELAEKRIAQLILQLDDDRFIVREGAQRELAALGEPALLQVGKAAQSESLETSTRTLNILLEWSGNDSDTFRLATLGQLAQLKNRPAEAKMAKNALDRVREQVALTYLLKSGVKIQRDLRRNLVRSSHFNLQVVLGPDTKVDEQVLTAIADVRSATIVSFHSAEVSEELLKTLESAKQLTRLEFYGTPVSKAMLARLKEKMPHLQEIDVRSGARLGVRGDPVVQNGRIGDVEKGSAADRAGLRKNDVVTHVDGEAVKSFEHLIRLVAKHNPTETALLTVERSGALKPLEIEVTFDRWGEEDLTDSRSTQITLHDLRQRSSQDHQILQRRR</sequence>
<dbReference type="KEGG" id="amob:HG15A2_19450"/>
<dbReference type="InterPro" id="IPR036034">
    <property type="entry name" value="PDZ_sf"/>
</dbReference>